<organism evidence="1 2">
    <name type="scientific">Acanthamoeba castellanii (strain ATCC 30010 / Neff)</name>
    <dbReference type="NCBI Taxonomy" id="1257118"/>
    <lineage>
        <taxon>Eukaryota</taxon>
        <taxon>Amoebozoa</taxon>
        <taxon>Discosea</taxon>
        <taxon>Longamoebia</taxon>
        <taxon>Centramoebida</taxon>
        <taxon>Acanthamoebidae</taxon>
        <taxon>Acanthamoeba</taxon>
    </lineage>
</organism>
<keyword evidence="2" id="KW-1185">Reference proteome</keyword>
<dbReference type="KEGG" id="acan:ACA1_042080"/>
<dbReference type="GeneID" id="14917584"/>
<feature type="non-terminal residue" evidence="1">
    <location>
        <position position="72"/>
    </location>
</feature>
<reference evidence="1 2" key="1">
    <citation type="journal article" date="2013" name="Genome Biol.">
        <title>Genome of Acanthamoeba castellanii highlights extensive lateral gene transfer and early evolution of tyrosine kinase signaling.</title>
        <authorList>
            <person name="Clarke M."/>
            <person name="Lohan A.J."/>
            <person name="Liu B."/>
            <person name="Lagkouvardos I."/>
            <person name="Roy S."/>
            <person name="Zafar N."/>
            <person name="Bertelli C."/>
            <person name="Schilde C."/>
            <person name="Kianianmomeni A."/>
            <person name="Burglin T.R."/>
            <person name="Frech C."/>
            <person name="Turcotte B."/>
            <person name="Kopec K.O."/>
            <person name="Synnott J.M."/>
            <person name="Choo C."/>
            <person name="Paponov I."/>
            <person name="Finkler A."/>
            <person name="Soon Heng Tan C."/>
            <person name="Hutchins A.P."/>
            <person name="Weinmeier T."/>
            <person name="Rattei T."/>
            <person name="Chu J.S."/>
            <person name="Gimenez G."/>
            <person name="Irimia M."/>
            <person name="Rigden D.J."/>
            <person name="Fitzpatrick D.A."/>
            <person name="Lorenzo-Morales J."/>
            <person name="Bateman A."/>
            <person name="Chiu C.H."/>
            <person name="Tang P."/>
            <person name="Hegemann P."/>
            <person name="Fromm H."/>
            <person name="Raoult D."/>
            <person name="Greub G."/>
            <person name="Miranda-Saavedra D."/>
            <person name="Chen N."/>
            <person name="Nash P."/>
            <person name="Ginger M.L."/>
            <person name="Horn M."/>
            <person name="Schaap P."/>
            <person name="Caler L."/>
            <person name="Loftus B."/>
        </authorList>
    </citation>
    <scope>NUCLEOTIDE SEQUENCE [LARGE SCALE GENOMIC DNA]</scope>
    <source>
        <strain evidence="1 2">Neff</strain>
    </source>
</reference>
<feature type="non-terminal residue" evidence="1">
    <location>
        <position position="1"/>
    </location>
</feature>
<evidence type="ECO:0000313" key="2">
    <source>
        <dbReference type="Proteomes" id="UP000011083"/>
    </source>
</evidence>
<protein>
    <submittedName>
        <fullName evidence="1">Uncharacterized protein</fullName>
    </submittedName>
</protein>
<evidence type="ECO:0000313" key="1">
    <source>
        <dbReference type="EMBL" id="ELR16869.1"/>
    </source>
</evidence>
<proteinExistence type="predicted"/>
<accession>L8GUJ7</accession>
<name>L8GUJ7_ACACF</name>
<dbReference type="VEuPathDB" id="AmoebaDB:ACA1_042080"/>
<dbReference type="EMBL" id="KB007981">
    <property type="protein sequence ID" value="ELR16869.1"/>
    <property type="molecule type" value="Genomic_DNA"/>
</dbReference>
<dbReference type="AlphaFoldDB" id="L8GUJ7"/>
<dbReference type="Proteomes" id="UP000011083">
    <property type="component" value="Unassembled WGS sequence"/>
</dbReference>
<sequence>QYGAGCNLIVLNLTHVTGVQIPSASLRQELIQAQAHKAGEELSLCVKCYMGEKAVFGYVGENEHFLAQRRCE</sequence>
<gene>
    <name evidence="1" type="ORF">ACA1_042080</name>
</gene>
<dbReference type="RefSeq" id="XP_004338882.1">
    <property type="nucleotide sequence ID" value="XM_004338834.2"/>
</dbReference>